<evidence type="ECO:0000313" key="1">
    <source>
        <dbReference type="EMBL" id="CAG8738416.1"/>
    </source>
</evidence>
<dbReference type="Proteomes" id="UP000789920">
    <property type="component" value="Unassembled WGS sequence"/>
</dbReference>
<dbReference type="EMBL" id="CAJVQC010028053">
    <property type="protein sequence ID" value="CAG8738416.1"/>
    <property type="molecule type" value="Genomic_DNA"/>
</dbReference>
<protein>
    <submittedName>
        <fullName evidence="1">28517_t:CDS:1</fullName>
    </submittedName>
</protein>
<reference evidence="1" key="1">
    <citation type="submission" date="2021-06" db="EMBL/GenBank/DDBJ databases">
        <authorList>
            <person name="Kallberg Y."/>
            <person name="Tangrot J."/>
            <person name="Rosling A."/>
        </authorList>
    </citation>
    <scope>NUCLEOTIDE SEQUENCE</scope>
    <source>
        <strain evidence="1">MA461A</strain>
    </source>
</reference>
<comment type="caution">
    <text evidence="1">The sequence shown here is derived from an EMBL/GenBank/DDBJ whole genome shotgun (WGS) entry which is preliminary data.</text>
</comment>
<organism evidence="1 2">
    <name type="scientific">Racocetra persica</name>
    <dbReference type="NCBI Taxonomy" id="160502"/>
    <lineage>
        <taxon>Eukaryota</taxon>
        <taxon>Fungi</taxon>
        <taxon>Fungi incertae sedis</taxon>
        <taxon>Mucoromycota</taxon>
        <taxon>Glomeromycotina</taxon>
        <taxon>Glomeromycetes</taxon>
        <taxon>Diversisporales</taxon>
        <taxon>Gigasporaceae</taxon>
        <taxon>Racocetra</taxon>
    </lineage>
</organism>
<gene>
    <name evidence="1" type="ORF">RPERSI_LOCUS12903</name>
</gene>
<keyword evidence="2" id="KW-1185">Reference proteome</keyword>
<evidence type="ECO:0000313" key="2">
    <source>
        <dbReference type="Proteomes" id="UP000789920"/>
    </source>
</evidence>
<proteinExistence type="predicted"/>
<name>A0ACA9Q8M4_9GLOM</name>
<accession>A0ACA9Q8M4</accession>
<sequence length="160" mass="18137">LISELSHHYWSHFAISGILLGGEVLLVVKFSSLYHYLYGEDLFVDIVVIVAIDIDYINMSNTNSNVQEIPSFVSSSDIDLIIDEIKSTNSKNQSLSKNTNQITSPNTISNSGLSLVSNIEFDQDKSQVNKDRVYEDDEDSNSDFKVIEKSEQNKQKKRKR</sequence>
<feature type="non-terminal residue" evidence="1">
    <location>
        <position position="1"/>
    </location>
</feature>